<dbReference type="NCBIfam" id="TIGR01168">
    <property type="entry name" value="YSIRK_signal"/>
    <property type="match status" value="1"/>
</dbReference>
<dbReference type="Gene3D" id="1.20.58.1270">
    <property type="match status" value="1"/>
</dbReference>
<dbReference type="RefSeq" id="WP_422048923.1">
    <property type="nucleotide sequence ID" value="NZ_CACRUO010000060.1"/>
</dbReference>
<dbReference type="PROSITE" id="PS50978">
    <property type="entry name" value="NEAT"/>
    <property type="match status" value="3"/>
</dbReference>
<dbReference type="InterPro" id="IPR006635">
    <property type="entry name" value="NEAT_dom"/>
</dbReference>
<evidence type="ECO:0000256" key="1">
    <source>
        <dbReference type="ARBA" id="ARBA00004168"/>
    </source>
</evidence>
<evidence type="ECO:0000256" key="6">
    <source>
        <dbReference type="SAM" id="Coils"/>
    </source>
</evidence>
<keyword evidence="8" id="KW-1133">Transmembrane helix</keyword>
<organism evidence="10">
    <name type="scientific">Staphylococcus simulans</name>
    <dbReference type="NCBI Taxonomy" id="1286"/>
    <lineage>
        <taxon>Bacteria</taxon>
        <taxon>Bacillati</taxon>
        <taxon>Bacillota</taxon>
        <taxon>Bacilli</taxon>
        <taxon>Bacillales</taxon>
        <taxon>Staphylococcaceae</taxon>
        <taxon>Staphylococcus</taxon>
    </lineage>
</organism>
<dbReference type="InterPro" id="IPR050436">
    <property type="entry name" value="IsdA"/>
</dbReference>
<keyword evidence="8" id="KW-0812">Transmembrane</keyword>
<sequence length="811" mass="90135">MRNNKERTVMNHANQKAYQYSIRKFTVGAASIAVGAVIFLGGGQAQAAEQEAPISNAAAPTTVTDSGTSTTPNATPVSAPKTVESKEKEANKPQAASTAQSQTDSKPTIEKVETTPAPKQEAPQTEKATAAPTNQVSVQAAIKQPSLQDPHANEERYPVEFKVVKPNTDEKEFFHASNIKQPAYFMKGDKASTVELTLDIPTIWDRFDVYQENHKLNTQVTAYDEKAGTAKLQFAVPNNTQSVIVKSSTKSRLLGDKTYDDVELKFNEPINASGSKPLTQDEYKKKKETEAFDNAITLEDKIYQLKKLMAKDKVPSENDKEMLADYEEQLQEQLAAAKKEFKNAPMSEFKITNPENHNFKVLHSKKNEPSHMDFEVVKPMQVFQQNGKHYVAMTIKSDSMWDDFMVDTKEGYERVKTIARDTKKNERTVVFPYQVGIDHYDAIVKVSLPKINYEGAYHVRIKDLDQNKPPTAQSNQQQSDAAAPKVTPKPQVEKPAPKPQVEQQSDHTTPKVETLSAVPVTKEIGFMVKKDGEDQKSVMDDYMDHPAKAVKENGKTFVQFTIKNPDWWQSFELFDGAQQLKQHEVSKSADQKVINFEVKPGTKMLTSKVHIVVPGINYNNKYTTQIVFEEAVADLKAPESKPQIKPMPKPQEKAEDQATDKVVDKTAEKEKVQPKVITPEKDTKQVDESTEKASDESNVKPEIKVEPMSVQKTEPKVSEVVTEVQDAAATQPSMKAIASKSVKSLGSVKAKAMKSETVKSVKGNKSTPDKAKALPKTGTEESATTFGILSVFLGGIALFWNRHVKSKKNSL</sequence>
<feature type="region of interest" description="Disordered" evidence="7">
    <location>
        <begin position="466"/>
        <end position="513"/>
    </location>
</feature>
<dbReference type="InterPro" id="IPR005877">
    <property type="entry name" value="YSIRK_signal_dom"/>
</dbReference>
<feature type="region of interest" description="Disordered" evidence="7">
    <location>
        <begin position="59"/>
        <end position="136"/>
    </location>
</feature>
<keyword evidence="3" id="KW-0964">Secreted</keyword>
<evidence type="ECO:0000256" key="3">
    <source>
        <dbReference type="ARBA" id="ARBA00022525"/>
    </source>
</evidence>
<feature type="domain" description="NEAT" evidence="9">
    <location>
        <begin position="152"/>
        <end position="282"/>
    </location>
</feature>
<dbReference type="CDD" id="cd06920">
    <property type="entry name" value="NEAT"/>
    <property type="match status" value="2"/>
</dbReference>
<feature type="compositionally biased region" description="Low complexity" evidence="7">
    <location>
        <begin position="472"/>
        <end position="483"/>
    </location>
</feature>
<feature type="compositionally biased region" description="Basic and acidic residues" evidence="7">
    <location>
        <begin position="650"/>
        <end position="700"/>
    </location>
</feature>
<name>A0A6N3FAF9_STASI</name>
<keyword evidence="4" id="KW-0732">Signal</keyword>
<feature type="domain" description="NEAT" evidence="9">
    <location>
        <begin position="517"/>
        <end position="636"/>
    </location>
</feature>
<keyword evidence="5" id="KW-0572">Peptidoglycan-anchor</keyword>
<evidence type="ECO:0000256" key="4">
    <source>
        <dbReference type="ARBA" id="ARBA00022729"/>
    </source>
</evidence>
<dbReference type="SUPFAM" id="SSF158911">
    <property type="entry name" value="NEAT domain-like"/>
    <property type="match status" value="3"/>
</dbReference>
<protein>
    <submittedName>
        <fullName evidence="10">Iron-regulated surface determinant protein B</fullName>
    </submittedName>
</protein>
<dbReference type="InterPro" id="IPR037250">
    <property type="entry name" value="NEAT_dom_sf"/>
</dbReference>
<feature type="transmembrane region" description="Helical" evidence="8">
    <location>
        <begin position="783"/>
        <end position="801"/>
    </location>
</feature>
<accession>A0A6N3FAF9</accession>
<evidence type="ECO:0000259" key="9">
    <source>
        <dbReference type="PROSITE" id="PS50978"/>
    </source>
</evidence>
<dbReference type="PANTHER" id="PTHR37824">
    <property type="entry name" value="IRON-REGULATED SURFACE DETERMINANT PROTEIN C"/>
    <property type="match status" value="1"/>
</dbReference>
<feature type="coiled-coil region" evidence="6">
    <location>
        <begin position="316"/>
        <end position="343"/>
    </location>
</feature>
<feature type="compositionally biased region" description="Polar residues" evidence="7">
    <location>
        <begin position="94"/>
        <end position="106"/>
    </location>
</feature>
<evidence type="ECO:0000256" key="8">
    <source>
        <dbReference type="SAM" id="Phobius"/>
    </source>
</evidence>
<proteinExistence type="predicted"/>
<evidence type="ECO:0000256" key="2">
    <source>
        <dbReference type="ARBA" id="ARBA00022512"/>
    </source>
</evidence>
<evidence type="ECO:0000256" key="7">
    <source>
        <dbReference type="SAM" id="MobiDB-lite"/>
    </source>
</evidence>
<reference evidence="10" key="1">
    <citation type="submission" date="2019-11" db="EMBL/GenBank/DDBJ databases">
        <authorList>
            <person name="Feng L."/>
        </authorList>
    </citation>
    <scope>NUCLEOTIDE SEQUENCE</scope>
    <source>
        <strain evidence="10">SsimulansLFYP27</strain>
    </source>
</reference>
<feature type="compositionally biased region" description="Low complexity" evidence="7">
    <location>
        <begin position="61"/>
        <end position="71"/>
    </location>
</feature>
<keyword evidence="6" id="KW-0175">Coiled coil</keyword>
<evidence type="ECO:0000256" key="5">
    <source>
        <dbReference type="ARBA" id="ARBA00023088"/>
    </source>
</evidence>
<dbReference type="AlphaFoldDB" id="A0A6N3FAF9"/>
<feature type="compositionally biased region" description="Polar residues" evidence="7">
    <location>
        <begin position="122"/>
        <end position="136"/>
    </location>
</feature>
<gene>
    <name evidence="10" type="primary">isdB</name>
    <name evidence="10" type="ORF">SSLFYP27_02394</name>
</gene>
<keyword evidence="8" id="KW-0472">Membrane</keyword>
<feature type="domain" description="NEAT" evidence="9">
    <location>
        <begin position="350"/>
        <end position="471"/>
    </location>
</feature>
<dbReference type="PANTHER" id="PTHR37824:SF1">
    <property type="entry name" value="IRON-REGULATED SURFACE DETERMINANT PROTEIN C"/>
    <property type="match status" value="1"/>
</dbReference>
<evidence type="ECO:0000313" key="10">
    <source>
        <dbReference type="EMBL" id="VYU49067.1"/>
    </source>
</evidence>
<dbReference type="EMBL" id="CACRUO010000060">
    <property type="protein sequence ID" value="VYU49067.1"/>
    <property type="molecule type" value="Genomic_DNA"/>
</dbReference>
<dbReference type="SMART" id="SM00725">
    <property type="entry name" value="NEAT"/>
    <property type="match status" value="3"/>
</dbReference>
<comment type="subcellular location">
    <subcellularLocation>
        <location evidence="1">Secreted</location>
        <location evidence="1">Cell wall</location>
        <topology evidence="1">Peptidoglycan-anchor</topology>
    </subcellularLocation>
</comment>
<keyword evidence="2" id="KW-0134">Cell wall</keyword>
<dbReference type="Pfam" id="PF04650">
    <property type="entry name" value="YSIRK_signal"/>
    <property type="match status" value="1"/>
</dbReference>
<feature type="region of interest" description="Disordered" evidence="7">
    <location>
        <begin position="745"/>
        <end position="779"/>
    </location>
</feature>
<feature type="region of interest" description="Disordered" evidence="7">
    <location>
        <begin position="638"/>
        <end position="700"/>
    </location>
</feature>
<dbReference type="Gene3D" id="2.60.40.1850">
    <property type="match status" value="3"/>
</dbReference>
<dbReference type="Pfam" id="PF05031">
    <property type="entry name" value="NEAT"/>
    <property type="match status" value="3"/>
</dbReference>